<evidence type="ECO:0000313" key="3">
    <source>
        <dbReference type="Proteomes" id="UP000626242"/>
    </source>
</evidence>
<proteinExistence type="predicted"/>
<sequence>MFAQVNDNGDQLNDVVETADKIPEFPGGIYEYQNQFVKAFRYEKFEGKGKLRTTVIFILEKDGSITDVKALGGSQLLNDESIRAVKKIKTKWIPAEINGEKVRFRLRFPFSTEIDGTNHIPITL</sequence>
<dbReference type="EMBL" id="JACSPS010000001">
    <property type="protein sequence ID" value="MBD8017521.1"/>
    <property type="molecule type" value="Genomic_DNA"/>
</dbReference>
<dbReference type="Proteomes" id="UP000626242">
    <property type="component" value="Unassembled WGS sequence"/>
</dbReference>
<gene>
    <name evidence="2" type="ORF">H9628_03470</name>
</gene>
<dbReference type="SUPFAM" id="SSF74653">
    <property type="entry name" value="TolA/TonB C-terminal domain"/>
    <property type="match status" value="1"/>
</dbReference>
<dbReference type="Gene3D" id="3.30.1150.10">
    <property type="match status" value="1"/>
</dbReference>
<evidence type="ECO:0000313" key="2">
    <source>
        <dbReference type="EMBL" id="MBD8017521.1"/>
    </source>
</evidence>
<protein>
    <submittedName>
        <fullName evidence="2">Energy transducer TonB</fullName>
    </submittedName>
</protein>
<feature type="domain" description="TonB C-terminal" evidence="1">
    <location>
        <begin position="53"/>
        <end position="110"/>
    </location>
</feature>
<name>A0ABR8WKC8_9FLAO</name>
<accession>A0ABR8WKC8</accession>
<reference evidence="2 3" key="1">
    <citation type="submission" date="2020-08" db="EMBL/GenBank/DDBJ databases">
        <title>A Genomic Blueprint of the Chicken Gut Microbiome.</title>
        <authorList>
            <person name="Gilroy R."/>
            <person name="Ravi A."/>
            <person name="Getino M."/>
            <person name="Pursley I."/>
            <person name="Horton D.L."/>
            <person name="Alikhan N.-F."/>
            <person name="Baker D."/>
            <person name="Gharbi K."/>
            <person name="Hall N."/>
            <person name="Watson M."/>
            <person name="Adriaenssens E.M."/>
            <person name="Foster-Nyarko E."/>
            <person name="Jarju S."/>
            <person name="Secka A."/>
            <person name="Antonio M."/>
            <person name="Oren A."/>
            <person name="Chaudhuri R."/>
            <person name="La Ragione R.M."/>
            <person name="Hildebrand F."/>
            <person name="Pallen M.J."/>
        </authorList>
    </citation>
    <scope>NUCLEOTIDE SEQUENCE [LARGE SCALE GENOMIC DNA]</scope>
    <source>
        <strain evidence="2 3">Sa1CVA4</strain>
    </source>
</reference>
<evidence type="ECO:0000259" key="1">
    <source>
        <dbReference type="Pfam" id="PF03544"/>
    </source>
</evidence>
<dbReference type="InterPro" id="IPR037682">
    <property type="entry name" value="TonB_C"/>
</dbReference>
<keyword evidence="3" id="KW-1185">Reference proteome</keyword>
<dbReference type="RefSeq" id="WP_251832722.1">
    <property type="nucleotide sequence ID" value="NZ_JACSPS010000001.1"/>
</dbReference>
<dbReference type="Pfam" id="PF03544">
    <property type="entry name" value="TonB_C"/>
    <property type="match status" value="1"/>
</dbReference>
<comment type="caution">
    <text evidence="2">The sequence shown here is derived from an EMBL/GenBank/DDBJ whole genome shotgun (WGS) entry which is preliminary data.</text>
</comment>
<organism evidence="2 3">
    <name type="scientific">Kaistella pullorum</name>
    <dbReference type="NCBI Taxonomy" id="2763074"/>
    <lineage>
        <taxon>Bacteria</taxon>
        <taxon>Pseudomonadati</taxon>
        <taxon>Bacteroidota</taxon>
        <taxon>Flavobacteriia</taxon>
        <taxon>Flavobacteriales</taxon>
        <taxon>Weeksellaceae</taxon>
        <taxon>Chryseobacterium group</taxon>
        <taxon>Kaistella</taxon>
    </lineage>
</organism>